<comment type="similarity">
    <text evidence="1">Belongs to the ATP-dependent AMP-binding enzyme family.</text>
</comment>
<accession>O29007</accession>
<dbReference type="STRING" id="224325.AF_1261"/>
<dbReference type="KEGG" id="afu:AF_1261"/>
<gene>
    <name evidence="6" type="ordered locus">AF_1261</name>
</gene>
<dbReference type="Pfam" id="PF13193">
    <property type="entry name" value="AMP-binding_C"/>
    <property type="match status" value="1"/>
</dbReference>
<proteinExistence type="inferred from homology"/>
<evidence type="ECO:0000256" key="4">
    <source>
        <dbReference type="ARBA" id="ARBA00023098"/>
    </source>
</evidence>
<dbReference type="GO" id="GO:0006631">
    <property type="term" value="P:fatty acid metabolic process"/>
    <property type="evidence" value="ECO:0007669"/>
    <property type="project" value="UniProtKB-KW"/>
</dbReference>
<dbReference type="EMBL" id="AE000782">
    <property type="protein sequence ID" value="AAB89982.1"/>
    <property type="molecule type" value="Genomic_DNA"/>
</dbReference>
<keyword evidence="2 6" id="KW-0436">Ligase</keyword>
<keyword evidence="3" id="KW-0276">Fatty acid metabolism</keyword>
<evidence type="ECO:0000313" key="6">
    <source>
        <dbReference type="EMBL" id="AAB89982.1"/>
    </source>
</evidence>
<dbReference type="OrthoDB" id="35688at2157"/>
<dbReference type="Proteomes" id="UP000002199">
    <property type="component" value="Chromosome"/>
</dbReference>
<organism evidence="6 7">
    <name type="scientific">Archaeoglobus fulgidus (strain ATCC 49558 / DSM 4304 / JCM 9628 / NBRC 100126 / VC-16)</name>
    <dbReference type="NCBI Taxonomy" id="224325"/>
    <lineage>
        <taxon>Archaea</taxon>
        <taxon>Methanobacteriati</taxon>
        <taxon>Methanobacteriota</taxon>
        <taxon>Archaeoglobi</taxon>
        <taxon>Archaeoglobales</taxon>
        <taxon>Archaeoglobaceae</taxon>
        <taxon>Archaeoglobus</taxon>
    </lineage>
</organism>
<dbReference type="PaxDb" id="224325-AF_1261"/>
<protein>
    <submittedName>
        <fullName evidence="6">Medium-chain acyl-CoA ligase (AlkK-4)</fullName>
    </submittedName>
</protein>
<dbReference type="SUPFAM" id="SSF56801">
    <property type="entry name" value="Acetyl-CoA synthetase-like"/>
    <property type="match status" value="1"/>
</dbReference>
<dbReference type="eggNOG" id="arCOG00856">
    <property type="taxonomic scope" value="Archaea"/>
</dbReference>
<reference evidence="6 7" key="1">
    <citation type="journal article" date="1997" name="Nature">
        <title>The complete genome sequence of the hyperthermophilic, sulphate-reducing archaeon Archaeoglobus fulgidus.</title>
        <authorList>
            <person name="Klenk H.P."/>
            <person name="Clayton R.A."/>
            <person name="Tomb J."/>
            <person name="White O."/>
            <person name="Nelson K.E."/>
            <person name="Ketchum K.A."/>
            <person name="Dodson R.J."/>
            <person name="Gwinn M."/>
            <person name="Hickey E.K."/>
            <person name="Peterson J.D."/>
            <person name="Richardson D.L."/>
            <person name="Kerlavage A.R."/>
            <person name="Graham D.E."/>
            <person name="Kyrpides N.C."/>
            <person name="Fleischmann R.D."/>
            <person name="Quackenbush J."/>
            <person name="Lee N.H."/>
            <person name="Sutton G.G."/>
            <person name="Gill S."/>
            <person name="Kirkness E.F."/>
            <person name="Dougherty B.A."/>
            <person name="McKenney K."/>
            <person name="Adams M.D."/>
            <person name="Loftus B."/>
            <person name="Peterson S."/>
            <person name="Reich C.I."/>
            <person name="McNeil L.K."/>
            <person name="Badger J.H."/>
            <person name="Glodek A."/>
            <person name="Zhou L."/>
            <person name="Overbeek R."/>
            <person name="Gocayne J.D."/>
            <person name="Weidman J.F."/>
            <person name="McDonald L."/>
            <person name="Utterback T."/>
            <person name="Cotton M.D."/>
            <person name="Spriggs T."/>
            <person name="Artiach P."/>
            <person name="Kaine B.P."/>
            <person name="Sykes S.M."/>
            <person name="Sadow P.W."/>
            <person name="D'Andrea K.P."/>
            <person name="Bowman C."/>
            <person name="Fujii C."/>
            <person name="Garland S.A."/>
            <person name="Mason T.M."/>
            <person name="Olsen G.J."/>
            <person name="Fraser C.M."/>
            <person name="Smith H.O."/>
            <person name="Woese C.R."/>
            <person name="Venter J.C."/>
        </authorList>
    </citation>
    <scope>NUCLEOTIDE SEQUENCE [LARGE SCALE GENOMIC DNA]</scope>
    <source>
        <strain evidence="7">ATCC 49558 / DSM 4304 / JCM 9628 / NBRC 100126 / VC-16</strain>
    </source>
</reference>
<dbReference type="PIR" id="D69407">
    <property type="entry name" value="D69407"/>
</dbReference>
<dbReference type="HOGENOM" id="CLU_1187729_0_0_2"/>
<dbReference type="Gene3D" id="3.30.300.30">
    <property type="match status" value="1"/>
</dbReference>
<dbReference type="PANTHER" id="PTHR43859:SF4">
    <property type="entry name" value="BUTANOATE--COA LIGASE AAE1-RELATED"/>
    <property type="match status" value="1"/>
</dbReference>
<dbReference type="FunFam" id="3.30.300.30:FF:000008">
    <property type="entry name" value="2,3-dihydroxybenzoate-AMP ligase"/>
    <property type="match status" value="1"/>
</dbReference>
<dbReference type="EnsemblBacteria" id="AAB89982">
    <property type="protein sequence ID" value="AAB89982"/>
    <property type="gene ID" value="AF_1261"/>
</dbReference>
<keyword evidence="7" id="KW-1185">Reference proteome</keyword>
<evidence type="ECO:0000256" key="1">
    <source>
        <dbReference type="ARBA" id="ARBA00006432"/>
    </source>
</evidence>
<evidence type="ECO:0000259" key="5">
    <source>
        <dbReference type="Pfam" id="PF13193"/>
    </source>
</evidence>
<sequence length="233" mass="27066">MLKGIPSTMNDDYQLNVTRIIQHAARIHPKREIASRTFAGMFRYNYAKAYERICAIANALEELWINELPWDGKSVGELWIRGLWVAKEYHNDERTMNSFVDGWWKSGDVAVITPEGYVKVVDRVKDVIKSGGEWISSVDLENYLMGHPAVLEACVVAAEHPKWQERPIAIVVPKPGSEVTKDELREFLAKRFAKWQLPDDIIFVNEIPKTSVGKFDKKRLREQYRRYLIEKME</sequence>
<dbReference type="PhylomeDB" id="O29007"/>
<feature type="domain" description="AMP-binding enzyme C-terminal" evidence="5">
    <location>
        <begin position="140"/>
        <end position="214"/>
    </location>
</feature>
<dbReference type="Gene3D" id="2.30.38.10">
    <property type="entry name" value="Luciferase, Domain 3"/>
    <property type="match status" value="1"/>
</dbReference>
<evidence type="ECO:0000256" key="3">
    <source>
        <dbReference type="ARBA" id="ARBA00022832"/>
    </source>
</evidence>
<dbReference type="PANTHER" id="PTHR43859">
    <property type="entry name" value="ACYL-ACTIVATING ENZYME"/>
    <property type="match status" value="1"/>
</dbReference>
<evidence type="ECO:0000256" key="2">
    <source>
        <dbReference type="ARBA" id="ARBA00022598"/>
    </source>
</evidence>
<keyword evidence="4" id="KW-0443">Lipid metabolism</keyword>
<dbReference type="AlphaFoldDB" id="O29007"/>
<dbReference type="InterPro" id="IPR025110">
    <property type="entry name" value="AMP-bd_C"/>
</dbReference>
<dbReference type="InterPro" id="IPR045851">
    <property type="entry name" value="AMP-bd_C_sf"/>
</dbReference>
<dbReference type="GO" id="GO:0016874">
    <property type="term" value="F:ligase activity"/>
    <property type="evidence" value="ECO:0007669"/>
    <property type="project" value="UniProtKB-KW"/>
</dbReference>
<evidence type="ECO:0000313" key="7">
    <source>
        <dbReference type="Proteomes" id="UP000002199"/>
    </source>
</evidence>
<name>O29007_ARCFU</name>